<keyword evidence="3" id="KW-1185">Reference proteome</keyword>
<comment type="caution">
    <text evidence="2">The sequence shown here is derived from an EMBL/GenBank/DDBJ whole genome shotgun (WGS) entry which is preliminary data.</text>
</comment>
<dbReference type="EMBL" id="CAJVPJ010000118">
    <property type="protein sequence ID" value="CAG8480894.1"/>
    <property type="molecule type" value="Genomic_DNA"/>
</dbReference>
<name>A0A9N8W8A7_9GLOM</name>
<reference evidence="2" key="1">
    <citation type="submission" date="2021-06" db="EMBL/GenBank/DDBJ databases">
        <authorList>
            <person name="Kallberg Y."/>
            <person name="Tangrot J."/>
            <person name="Rosling A."/>
        </authorList>
    </citation>
    <scope>NUCLEOTIDE SEQUENCE</scope>
    <source>
        <strain evidence="2">IA702</strain>
    </source>
</reference>
<evidence type="ECO:0000256" key="1">
    <source>
        <dbReference type="SAM" id="SignalP"/>
    </source>
</evidence>
<dbReference type="Proteomes" id="UP000789572">
    <property type="component" value="Unassembled WGS sequence"/>
</dbReference>
<accession>A0A9N8W8A7</accession>
<protein>
    <submittedName>
        <fullName evidence="2">11183_t:CDS:1</fullName>
    </submittedName>
</protein>
<evidence type="ECO:0000313" key="2">
    <source>
        <dbReference type="EMBL" id="CAG8480894.1"/>
    </source>
</evidence>
<gene>
    <name evidence="2" type="ORF">POCULU_LOCUS1541</name>
</gene>
<evidence type="ECO:0000313" key="3">
    <source>
        <dbReference type="Proteomes" id="UP000789572"/>
    </source>
</evidence>
<proteinExistence type="predicted"/>
<sequence>MNRITFICLIFSFLFNFGASIVIRKPVKGTAFPVGVDIPVKFCPEPGITTIDTISLIAVNHPTQTIGVNIAVQPGTKCITYKFHPSQNLAVSPSTYFEIVAHGINGQVKALSATFTVGKPGFGLIITHPVTDTSIQCGHKLKIRWKGPLKLYRGLTFTKFYLSEAGVTNFLFAPPAGNLPVAITPGEKTVYVPFGLKSGSVVELLRNGKVEQYRSDNLGSVVPSNARLYENEYYLTEYDLKDAVFAITYYSFI</sequence>
<organism evidence="2 3">
    <name type="scientific">Paraglomus occultum</name>
    <dbReference type="NCBI Taxonomy" id="144539"/>
    <lineage>
        <taxon>Eukaryota</taxon>
        <taxon>Fungi</taxon>
        <taxon>Fungi incertae sedis</taxon>
        <taxon>Mucoromycota</taxon>
        <taxon>Glomeromycotina</taxon>
        <taxon>Glomeromycetes</taxon>
        <taxon>Paraglomerales</taxon>
        <taxon>Paraglomeraceae</taxon>
        <taxon>Paraglomus</taxon>
    </lineage>
</organism>
<feature type="chain" id="PRO_5040364494" evidence="1">
    <location>
        <begin position="21"/>
        <end position="253"/>
    </location>
</feature>
<keyword evidence="1" id="KW-0732">Signal</keyword>
<dbReference type="AlphaFoldDB" id="A0A9N8W8A7"/>
<feature type="signal peptide" evidence="1">
    <location>
        <begin position="1"/>
        <end position="20"/>
    </location>
</feature>